<keyword evidence="1" id="KW-0472">Membrane</keyword>
<dbReference type="Pfam" id="PF24681">
    <property type="entry name" value="Kelch_KLHDC2_KLHL20_DRC7"/>
    <property type="match status" value="1"/>
</dbReference>
<keyword evidence="1" id="KW-0812">Transmembrane</keyword>
<protein>
    <recommendedName>
        <fullName evidence="4">Galactose oxidase</fullName>
    </recommendedName>
</protein>
<feature type="transmembrane region" description="Helical" evidence="1">
    <location>
        <begin position="6"/>
        <end position="25"/>
    </location>
</feature>
<comment type="caution">
    <text evidence="2">The sequence shown here is derived from an EMBL/GenBank/DDBJ whole genome shotgun (WGS) entry which is preliminary data.</text>
</comment>
<gene>
    <name evidence="2" type="ORF">C2G38_1623173</name>
</gene>
<keyword evidence="3" id="KW-1185">Reference proteome</keyword>
<dbReference type="SUPFAM" id="SSF117281">
    <property type="entry name" value="Kelch motif"/>
    <property type="match status" value="1"/>
</dbReference>
<keyword evidence="1" id="KW-1133">Transmembrane helix</keyword>
<dbReference type="AlphaFoldDB" id="A0A397UZK4"/>
<dbReference type="Gene3D" id="2.120.10.80">
    <property type="entry name" value="Kelch-type beta propeller"/>
    <property type="match status" value="1"/>
</dbReference>
<dbReference type="EMBL" id="QKWP01000794">
    <property type="protein sequence ID" value="RIB14808.1"/>
    <property type="molecule type" value="Genomic_DNA"/>
</dbReference>
<evidence type="ECO:0000256" key="1">
    <source>
        <dbReference type="SAM" id="Phobius"/>
    </source>
</evidence>
<organism evidence="2 3">
    <name type="scientific">Gigaspora rosea</name>
    <dbReference type="NCBI Taxonomy" id="44941"/>
    <lineage>
        <taxon>Eukaryota</taxon>
        <taxon>Fungi</taxon>
        <taxon>Fungi incertae sedis</taxon>
        <taxon>Mucoromycota</taxon>
        <taxon>Glomeromycotina</taxon>
        <taxon>Glomeromycetes</taxon>
        <taxon>Diversisporales</taxon>
        <taxon>Gigasporaceae</taxon>
        <taxon>Gigaspora</taxon>
    </lineage>
</organism>
<accession>A0A397UZK4</accession>
<evidence type="ECO:0000313" key="2">
    <source>
        <dbReference type="EMBL" id="RIB14808.1"/>
    </source>
</evidence>
<dbReference type="Proteomes" id="UP000266673">
    <property type="component" value="Unassembled WGS sequence"/>
</dbReference>
<proteinExistence type="predicted"/>
<evidence type="ECO:0008006" key="4">
    <source>
        <dbReference type="Google" id="ProtNLM"/>
    </source>
</evidence>
<sequence>MKSLYYILFFVIFSSVSFFVICQNIPSPRREQTSTLVGTRLNFFGGATSSIGFSNEVWYLDLSSSFSISKPPWHSDAAMPVGYNFGTSCLSPIDNSTVFLIGGRTWIANTNSFSYTSSVYKFDSNTSQWTTPTINNFNSSFEARNEIQAVLDNNGKIVVLVGLIMVMMII</sequence>
<dbReference type="OrthoDB" id="4447at2759"/>
<name>A0A397UZK4_9GLOM</name>
<reference evidence="2 3" key="1">
    <citation type="submission" date="2018-06" db="EMBL/GenBank/DDBJ databases">
        <title>Comparative genomics reveals the genomic features of Rhizophagus irregularis, R. cerebriforme, R. diaphanum and Gigaspora rosea, and their symbiotic lifestyle signature.</title>
        <authorList>
            <person name="Morin E."/>
            <person name="San Clemente H."/>
            <person name="Chen E.C.H."/>
            <person name="De La Providencia I."/>
            <person name="Hainaut M."/>
            <person name="Kuo A."/>
            <person name="Kohler A."/>
            <person name="Murat C."/>
            <person name="Tang N."/>
            <person name="Roy S."/>
            <person name="Loubradou J."/>
            <person name="Henrissat B."/>
            <person name="Grigoriev I.V."/>
            <person name="Corradi N."/>
            <person name="Roux C."/>
            <person name="Martin F.M."/>
        </authorList>
    </citation>
    <scope>NUCLEOTIDE SEQUENCE [LARGE SCALE GENOMIC DNA]</scope>
    <source>
        <strain evidence="2 3">DAOM 194757</strain>
    </source>
</reference>
<dbReference type="InterPro" id="IPR015915">
    <property type="entry name" value="Kelch-typ_b-propeller"/>
</dbReference>
<evidence type="ECO:0000313" key="3">
    <source>
        <dbReference type="Proteomes" id="UP000266673"/>
    </source>
</evidence>